<evidence type="ECO:0000256" key="3">
    <source>
        <dbReference type="ARBA" id="ARBA00013138"/>
    </source>
</evidence>
<dbReference type="Proteomes" id="UP001055185">
    <property type="component" value="Unassembled WGS sequence"/>
</dbReference>
<dbReference type="Gene3D" id="3.90.1150.10">
    <property type="entry name" value="Aspartate Aminotransferase, domain 1"/>
    <property type="match status" value="1"/>
</dbReference>
<feature type="binding site" evidence="9">
    <location>
        <position position="206"/>
    </location>
    <ligand>
        <name>pyridoxal 5'-phosphate</name>
        <dbReference type="ChEBI" id="CHEBI:597326"/>
    </ligand>
</feature>
<dbReference type="PANTHER" id="PTHR43144">
    <property type="entry name" value="AMINOTRANSFERASE"/>
    <property type="match status" value="1"/>
</dbReference>
<dbReference type="GO" id="GO:0030170">
    <property type="term" value="F:pyridoxal phosphate binding"/>
    <property type="evidence" value="ECO:0007669"/>
    <property type="project" value="UniProtKB-UniRule"/>
</dbReference>
<evidence type="ECO:0000256" key="2">
    <source>
        <dbReference type="ARBA" id="ARBA00004982"/>
    </source>
</evidence>
<dbReference type="InterPro" id="IPR004839">
    <property type="entry name" value="Aminotransferase_I/II_large"/>
</dbReference>
<proteinExistence type="inferred from homology"/>
<evidence type="ECO:0000256" key="8">
    <source>
        <dbReference type="ARBA" id="ARBA00051934"/>
    </source>
</evidence>
<dbReference type="GO" id="GO:0033362">
    <property type="term" value="P:lysine biosynthetic process via diaminopimelate, diaminopimelate-aminotransferase pathway"/>
    <property type="evidence" value="ECO:0007669"/>
    <property type="project" value="UniProtKB-UniRule"/>
</dbReference>
<comment type="cofactor">
    <cofactor evidence="1 9">
        <name>pyridoxal 5'-phosphate</name>
        <dbReference type="ChEBI" id="CHEBI:597326"/>
    </cofactor>
</comment>
<feature type="binding site" evidence="9">
    <location>
        <position position="130"/>
    </location>
    <ligand>
        <name>substrate</name>
    </ligand>
</feature>
<evidence type="ECO:0000313" key="12">
    <source>
        <dbReference type="Proteomes" id="UP001055185"/>
    </source>
</evidence>
<keyword evidence="6 9" id="KW-0808">Transferase</keyword>
<keyword evidence="12" id="KW-1185">Reference proteome</keyword>
<dbReference type="HAMAP" id="MF_01642">
    <property type="entry name" value="DapL_aminotrans_1"/>
    <property type="match status" value="1"/>
</dbReference>
<dbReference type="EMBL" id="BQKV01000066">
    <property type="protein sequence ID" value="GJN65156.1"/>
    <property type="molecule type" value="Genomic_DNA"/>
</dbReference>
<dbReference type="Gene3D" id="3.40.640.10">
    <property type="entry name" value="Type I PLP-dependent aspartate aminotransferase-like (Major domain)"/>
    <property type="match status" value="1"/>
</dbReference>
<evidence type="ECO:0000256" key="9">
    <source>
        <dbReference type="HAMAP-Rule" id="MF_01642"/>
    </source>
</evidence>
<feature type="binding site" evidence="9">
    <location>
        <position position="175"/>
    </location>
    <ligand>
        <name>pyridoxal 5'-phosphate</name>
        <dbReference type="ChEBI" id="CHEBI:597326"/>
    </ligand>
</feature>
<dbReference type="InterPro" id="IPR015424">
    <property type="entry name" value="PyrdxlP-dep_Trfase"/>
</dbReference>
<dbReference type="NCBIfam" id="TIGR03542">
    <property type="entry name" value="DAPAT_plant"/>
    <property type="match status" value="1"/>
</dbReference>
<gene>
    <name evidence="9" type="primary">dapL</name>
    <name evidence="11" type="ORF">JCM17207_17810</name>
</gene>
<comment type="subunit">
    <text evidence="9">Homodimer.</text>
</comment>
<feature type="binding site" evidence="9">
    <location>
        <position position="41"/>
    </location>
    <ligand>
        <name>substrate</name>
    </ligand>
</feature>
<feature type="binding site" evidence="9">
    <location>
        <begin position="234"/>
        <end position="236"/>
    </location>
    <ligand>
        <name>pyridoxal 5'-phosphate</name>
        <dbReference type="ChEBI" id="CHEBI:597326"/>
    </ligand>
</feature>
<protein>
    <recommendedName>
        <fullName evidence="4 9">LL-diaminopimelate aminotransferase</fullName>
        <shortName evidence="9">DAP-AT</shortName>
        <shortName evidence="9">DAP-aminotransferase</shortName>
        <shortName evidence="9">LL-DAP-aminotransferase</shortName>
        <ecNumber evidence="3 9">2.6.1.83</ecNumber>
    </recommendedName>
</protein>
<dbReference type="RefSeq" id="WP_238317406.1">
    <property type="nucleotide sequence ID" value="NZ_BQKV01000066.1"/>
</dbReference>
<feature type="modified residue" description="N6-(pyridoxal phosphate)lysine" evidence="9">
    <location>
        <position position="237"/>
    </location>
</feature>
<evidence type="ECO:0000256" key="5">
    <source>
        <dbReference type="ARBA" id="ARBA00022576"/>
    </source>
</evidence>
<feature type="binding site" evidence="9">
    <location>
        <position position="71"/>
    </location>
    <ligand>
        <name>pyridoxal 5'-phosphate</name>
        <dbReference type="ChEBI" id="CHEBI:597326"/>
    </ligand>
</feature>
<feature type="binding site" evidence="9">
    <location>
        <position position="107"/>
    </location>
    <ligand>
        <name>substrate</name>
    </ligand>
</feature>
<dbReference type="InterPro" id="IPR015422">
    <property type="entry name" value="PyrdxlP-dep_Trfase_small"/>
</dbReference>
<sequence>MKMNRHYDELKASYLFVEINHKIAAFQETHPDQEIIRLGIGDVTQPLAKCVVEAMHAAVDEMGTKAGFHGYGPEQGYGFLKDAIQGYYAGRGTKIESDEIFISDGAKSDLANVLGLFDTDNTVLVPDPVYPTYVDDNVTDGRKIVYAKTSQENGFLAMPDESVKADIIYICSPNNPTGAAYTREQLAQWVAYAKANNAIILYDAAYECFVSDEHLARSIFEVEGARECAIEICSFSKIAGFTGTRCGYTVVPRELERDGMSLNKLWLRRQTTKFNGVPYIVQRGAAAVFTESGMKEIQANLDYYRQNAKVLADMLDECGVWYCGGKNSPYIWLRCPGEMKSWEFFDWLLENCGVVGTPGVGFGECGEGYFRLTAFGDAEKTKVAAARIKAAIQALNK</sequence>
<feature type="binding site" evidence="9">
    <location>
        <position position="275"/>
    </location>
    <ligand>
        <name>pyridoxal 5'-phosphate</name>
        <dbReference type="ChEBI" id="CHEBI:597326"/>
    </ligand>
</feature>
<evidence type="ECO:0000313" key="11">
    <source>
        <dbReference type="EMBL" id="GJN65156.1"/>
    </source>
</evidence>
<dbReference type="SUPFAM" id="SSF53383">
    <property type="entry name" value="PLP-dependent transferases"/>
    <property type="match status" value="1"/>
</dbReference>
<evidence type="ECO:0000259" key="10">
    <source>
        <dbReference type="Pfam" id="PF00155"/>
    </source>
</evidence>
<feature type="binding site" evidence="9">
    <location>
        <position position="245"/>
    </location>
    <ligand>
        <name>pyridoxal 5'-phosphate</name>
        <dbReference type="ChEBI" id="CHEBI:597326"/>
    </ligand>
</feature>
<feature type="binding site" evidence="9">
    <location>
        <begin position="106"/>
        <end position="107"/>
    </location>
    <ligand>
        <name>pyridoxal 5'-phosphate</name>
        <dbReference type="ChEBI" id="CHEBI:597326"/>
    </ligand>
</feature>
<evidence type="ECO:0000256" key="4">
    <source>
        <dbReference type="ARBA" id="ARBA00018052"/>
    </source>
</evidence>
<comment type="function">
    <text evidence="9">Involved in the synthesis of meso-diaminopimelate (m-DAP or DL-DAP), required for both lysine and peptidoglycan biosynthesis. Catalyzes the direct conversion of tetrahydrodipicolinate to LL-diaminopimelate.</text>
</comment>
<dbReference type="InterPro" id="IPR015421">
    <property type="entry name" value="PyrdxlP-dep_Trfase_major"/>
</dbReference>
<feature type="binding site" evidence="9">
    <location>
        <position position="175"/>
    </location>
    <ligand>
        <name>substrate</name>
    </ligand>
</feature>
<dbReference type="AlphaFoldDB" id="A0AA37IZE0"/>
<dbReference type="InterPro" id="IPR019942">
    <property type="entry name" value="DapL/ALD1"/>
</dbReference>
<feature type="binding site" evidence="9">
    <location>
        <position position="371"/>
    </location>
    <ligand>
        <name>substrate</name>
    </ligand>
</feature>
<accession>A0AA37IZE0</accession>
<dbReference type="CDD" id="cd00609">
    <property type="entry name" value="AAT_like"/>
    <property type="match status" value="1"/>
</dbReference>
<name>A0AA37IZE0_9FIRM</name>
<feature type="binding site" evidence="9">
    <location>
        <position position="275"/>
    </location>
    <ligand>
        <name>substrate</name>
    </ligand>
</feature>
<reference evidence="11" key="1">
    <citation type="journal article" date="2022" name="Int. J. Syst. Evol. Microbiol.">
        <title>Genome-based, phenotypic and chemotaxonomic classification of Faecalibacterium strains: proposal of three novel species Faecalibacterium duncaniae sp. nov., Faecalibacterium hattorii sp. nov. and Faecalibacterium gallinarum sp. nov. .</title>
        <authorList>
            <person name="Sakamoto M."/>
            <person name="Sakurai N."/>
            <person name="Tanno H."/>
            <person name="Iino T."/>
            <person name="Ohkuma M."/>
            <person name="Endo A."/>
        </authorList>
    </citation>
    <scope>NUCLEOTIDE SEQUENCE</scope>
    <source>
        <strain evidence="11">JCM 17207</strain>
    </source>
</reference>
<comment type="caution">
    <text evidence="11">The sequence shown here is derived from an EMBL/GenBank/DDBJ whole genome shotgun (WGS) entry which is preliminary data.</text>
</comment>
<organism evidence="11 12">
    <name type="scientific">Faecalibacterium gallinarum</name>
    <dbReference type="NCBI Taxonomy" id="2903556"/>
    <lineage>
        <taxon>Bacteria</taxon>
        <taxon>Bacillati</taxon>
        <taxon>Bacillota</taxon>
        <taxon>Clostridia</taxon>
        <taxon>Eubacteriales</taxon>
        <taxon>Oscillospiraceae</taxon>
        <taxon>Faecalibacterium</taxon>
    </lineage>
</organism>
<dbReference type="FunFam" id="3.40.640.10:FF:000099">
    <property type="entry name" value="LL-diaminopimelate aminotransferase, chloroplastic"/>
    <property type="match status" value="1"/>
</dbReference>
<feature type="binding site" evidence="9">
    <location>
        <position position="130"/>
    </location>
    <ligand>
        <name>pyridoxal 5'-phosphate</name>
        <dbReference type="ChEBI" id="CHEBI:597326"/>
    </ligand>
</feature>
<evidence type="ECO:0000256" key="6">
    <source>
        <dbReference type="ARBA" id="ARBA00022679"/>
    </source>
</evidence>
<feature type="domain" description="Aminotransferase class I/classII large" evidence="10">
    <location>
        <begin position="34"/>
        <end position="388"/>
    </location>
</feature>
<keyword evidence="7 9" id="KW-0663">Pyridoxal phosphate</keyword>
<comment type="catalytic activity">
    <reaction evidence="8 9">
        <text>(2S,6S)-2,6-diaminopimelate + 2-oxoglutarate = (S)-2,3,4,5-tetrahydrodipicolinate + L-glutamate + H2O + H(+)</text>
        <dbReference type="Rhea" id="RHEA:23988"/>
        <dbReference type="ChEBI" id="CHEBI:15377"/>
        <dbReference type="ChEBI" id="CHEBI:15378"/>
        <dbReference type="ChEBI" id="CHEBI:16810"/>
        <dbReference type="ChEBI" id="CHEBI:16845"/>
        <dbReference type="ChEBI" id="CHEBI:29985"/>
        <dbReference type="ChEBI" id="CHEBI:57609"/>
        <dbReference type="EC" id="2.6.1.83"/>
    </reaction>
</comment>
<dbReference type="Pfam" id="PF00155">
    <property type="entry name" value="Aminotran_1_2"/>
    <property type="match status" value="1"/>
</dbReference>
<comment type="pathway">
    <text evidence="2 9">Amino-acid biosynthesis; L-lysine biosynthesis via DAP pathway; LL-2,6-diaminopimelate from (S)-tetrahydrodipicolinate (aminotransferase route): step 1/1.</text>
</comment>
<evidence type="ECO:0000256" key="7">
    <source>
        <dbReference type="ARBA" id="ARBA00022898"/>
    </source>
</evidence>
<feature type="binding site" evidence="9">
    <location>
        <position position="14"/>
    </location>
    <ligand>
        <name>substrate</name>
    </ligand>
</feature>
<evidence type="ECO:0000256" key="1">
    <source>
        <dbReference type="ARBA" id="ARBA00001933"/>
    </source>
</evidence>
<keyword evidence="5 9" id="KW-0032">Aminotransferase</keyword>
<comment type="similarity">
    <text evidence="9">Belongs to the class-I pyridoxal-phosphate-dependent aminotransferase family. LL-diaminopimelate aminotransferase subfamily.</text>
</comment>
<dbReference type="EC" id="2.6.1.83" evidence="3 9"/>
<dbReference type="GO" id="GO:0010285">
    <property type="term" value="F:L,L-diaminopimelate aminotransferase activity"/>
    <property type="evidence" value="ECO:0007669"/>
    <property type="project" value="UniProtKB-UniRule"/>
</dbReference>